<reference evidence="4" key="1">
    <citation type="submission" date="2022-11" db="UniProtKB">
        <authorList>
            <consortium name="WormBaseParasite"/>
        </authorList>
    </citation>
    <scope>IDENTIFICATION</scope>
</reference>
<organism evidence="3 4">
    <name type="scientific">Acrobeloides nanus</name>
    <dbReference type="NCBI Taxonomy" id="290746"/>
    <lineage>
        <taxon>Eukaryota</taxon>
        <taxon>Metazoa</taxon>
        <taxon>Ecdysozoa</taxon>
        <taxon>Nematoda</taxon>
        <taxon>Chromadorea</taxon>
        <taxon>Rhabditida</taxon>
        <taxon>Tylenchina</taxon>
        <taxon>Cephalobomorpha</taxon>
        <taxon>Cephaloboidea</taxon>
        <taxon>Cephalobidae</taxon>
        <taxon>Acrobeloides</taxon>
    </lineage>
</organism>
<dbReference type="Gene3D" id="1.10.510.10">
    <property type="entry name" value="Transferase(Phosphotransferase) domain 1"/>
    <property type="match status" value="1"/>
</dbReference>
<name>A0A914C0U3_9BILA</name>
<dbReference type="PANTHER" id="PTHR11909">
    <property type="entry name" value="CASEIN KINASE-RELATED"/>
    <property type="match status" value="1"/>
</dbReference>
<accession>A0A914C0U3</accession>
<dbReference type="SMART" id="SM00220">
    <property type="entry name" value="S_TKc"/>
    <property type="match status" value="1"/>
</dbReference>
<protein>
    <submittedName>
        <fullName evidence="4">Protein kinase domain-containing protein</fullName>
    </submittedName>
</protein>
<keyword evidence="1" id="KW-0067">ATP-binding</keyword>
<evidence type="ECO:0000313" key="3">
    <source>
        <dbReference type="Proteomes" id="UP000887540"/>
    </source>
</evidence>
<feature type="domain" description="Protein kinase" evidence="2">
    <location>
        <begin position="163"/>
        <end position="442"/>
    </location>
</feature>
<dbReference type="SUPFAM" id="SSF56112">
    <property type="entry name" value="Protein kinase-like (PK-like)"/>
    <property type="match status" value="1"/>
</dbReference>
<evidence type="ECO:0000259" key="2">
    <source>
        <dbReference type="PROSITE" id="PS50011"/>
    </source>
</evidence>
<keyword evidence="3" id="KW-1185">Reference proteome</keyword>
<dbReference type="InterPro" id="IPR000719">
    <property type="entry name" value="Prot_kinase_dom"/>
</dbReference>
<dbReference type="PROSITE" id="PS50011">
    <property type="entry name" value="PROTEIN_KINASE_DOM"/>
    <property type="match status" value="1"/>
</dbReference>
<dbReference type="AlphaFoldDB" id="A0A914C0U3"/>
<dbReference type="PROSITE" id="PS00107">
    <property type="entry name" value="PROTEIN_KINASE_ATP"/>
    <property type="match status" value="1"/>
</dbReference>
<evidence type="ECO:0000256" key="1">
    <source>
        <dbReference type="PROSITE-ProRule" id="PRU10141"/>
    </source>
</evidence>
<dbReference type="GO" id="GO:0004672">
    <property type="term" value="F:protein kinase activity"/>
    <property type="evidence" value="ECO:0007669"/>
    <property type="project" value="InterPro"/>
</dbReference>
<dbReference type="InterPro" id="IPR050235">
    <property type="entry name" value="CK1_Ser-Thr_kinase"/>
</dbReference>
<evidence type="ECO:0000313" key="4">
    <source>
        <dbReference type="WBParaSite" id="ACRNAN_Path_1411.g5546.t1"/>
    </source>
</evidence>
<dbReference type="WBParaSite" id="ACRNAN_Path_1411.g5546.t1">
    <property type="protein sequence ID" value="ACRNAN_Path_1411.g5546.t1"/>
    <property type="gene ID" value="ACRNAN_Path_1411.g5546"/>
</dbReference>
<keyword evidence="1" id="KW-0547">Nucleotide-binding</keyword>
<dbReference type="InterPro" id="IPR017441">
    <property type="entry name" value="Protein_kinase_ATP_BS"/>
</dbReference>
<proteinExistence type="predicted"/>
<dbReference type="Pfam" id="PF00069">
    <property type="entry name" value="Pkinase"/>
    <property type="match status" value="1"/>
</dbReference>
<dbReference type="Proteomes" id="UP000887540">
    <property type="component" value="Unplaced"/>
</dbReference>
<sequence>MEFEMKITSVSYMVTQSSERYVTDISQVHPILIGGHDVYVKVDETLNPRKGRRGRRASATLSSLGNQPFLLLRRPCRSTQTIESEWENGEPMSGVNMASTTSSIKTTFENLTGEKDSDALMKSFSTYGRKSPRFIDIIDEMPASTRTKIADRELNPGDKVFNFTIIKKIGAGTYGNIYLVINRNDHKSRAALKIEPRMKKEVDERLAIEAHVLSKLQHSKHVCKLFQFGRTISYTYLFMTLLGINLEELRRRLPDRKISNASGLKIAIQVFQALRDVHKAGFVHRDVKPENFAIGAHQKNVIFILDFGLARQITMMNENGKAVLRNPRDVVIFRGINRYCSINVHDLQEPGRHDDLWSALYMLAELVTGTLLWKGKPHKDTIHLKRTTPNNVVFQECPSSFIHIANILEELDYSDMPPYNSILKEFKRNLDKMNENLTDPFEWENAAKNNS</sequence>
<dbReference type="GO" id="GO:0005524">
    <property type="term" value="F:ATP binding"/>
    <property type="evidence" value="ECO:0007669"/>
    <property type="project" value="UniProtKB-UniRule"/>
</dbReference>
<dbReference type="InterPro" id="IPR011009">
    <property type="entry name" value="Kinase-like_dom_sf"/>
</dbReference>
<feature type="binding site" evidence="1">
    <location>
        <position position="193"/>
    </location>
    <ligand>
        <name>ATP</name>
        <dbReference type="ChEBI" id="CHEBI:30616"/>
    </ligand>
</feature>